<dbReference type="Proteomes" id="UP001302676">
    <property type="component" value="Unassembled WGS sequence"/>
</dbReference>
<feature type="compositionally biased region" description="Gly residues" evidence="8">
    <location>
        <begin position="620"/>
        <end position="630"/>
    </location>
</feature>
<dbReference type="GO" id="GO:0010106">
    <property type="term" value="P:cellular response to iron ion starvation"/>
    <property type="evidence" value="ECO:0007669"/>
    <property type="project" value="TreeGrafter"/>
</dbReference>
<organism evidence="14 15">
    <name type="scientific">Dichotomopilus funicola</name>
    <dbReference type="NCBI Taxonomy" id="1934379"/>
    <lineage>
        <taxon>Eukaryota</taxon>
        <taxon>Fungi</taxon>
        <taxon>Dikarya</taxon>
        <taxon>Ascomycota</taxon>
        <taxon>Pezizomycotina</taxon>
        <taxon>Sordariomycetes</taxon>
        <taxon>Sordariomycetidae</taxon>
        <taxon>Sordariales</taxon>
        <taxon>Chaetomiaceae</taxon>
        <taxon>Dichotomopilus</taxon>
    </lineage>
</organism>
<feature type="transmembrane region" description="Helical" evidence="9">
    <location>
        <begin position="567"/>
        <end position="589"/>
    </location>
</feature>
<evidence type="ECO:0000256" key="8">
    <source>
        <dbReference type="SAM" id="MobiDB-lite"/>
    </source>
</evidence>
<evidence type="ECO:0000259" key="11">
    <source>
        <dbReference type="Pfam" id="PF00394"/>
    </source>
</evidence>
<dbReference type="GeneID" id="87814136"/>
<proteinExistence type="inferred from homology"/>
<keyword evidence="5" id="KW-0186">Copper</keyword>
<evidence type="ECO:0000256" key="1">
    <source>
        <dbReference type="ARBA" id="ARBA00010609"/>
    </source>
</evidence>
<protein>
    <submittedName>
        <fullName evidence="14">Multicopper like protein</fullName>
    </submittedName>
</protein>
<keyword evidence="4" id="KW-0560">Oxidoreductase</keyword>
<dbReference type="FunFam" id="2.60.40.420:FF:000024">
    <property type="entry name" value="FET5p Multicopper oxidase"/>
    <property type="match status" value="1"/>
</dbReference>
<evidence type="ECO:0000256" key="10">
    <source>
        <dbReference type="SAM" id="SignalP"/>
    </source>
</evidence>
<feature type="region of interest" description="Disordered" evidence="8">
    <location>
        <begin position="596"/>
        <end position="654"/>
    </location>
</feature>
<name>A0AAN6V0U1_9PEZI</name>
<dbReference type="CDD" id="cd13851">
    <property type="entry name" value="CuRO_1_Fet3p"/>
    <property type="match status" value="1"/>
</dbReference>
<evidence type="ECO:0000259" key="12">
    <source>
        <dbReference type="Pfam" id="PF07731"/>
    </source>
</evidence>
<keyword evidence="9" id="KW-1133">Transmembrane helix</keyword>
<dbReference type="InterPro" id="IPR011706">
    <property type="entry name" value="Cu-oxidase_C"/>
</dbReference>
<dbReference type="PANTHER" id="PTHR11709">
    <property type="entry name" value="MULTI-COPPER OXIDASE"/>
    <property type="match status" value="1"/>
</dbReference>
<dbReference type="CDD" id="cd13899">
    <property type="entry name" value="CuRO_3_Fet3p"/>
    <property type="match status" value="1"/>
</dbReference>
<dbReference type="EMBL" id="MU853593">
    <property type="protein sequence ID" value="KAK4142757.1"/>
    <property type="molecule type" value="Genomic_DNA"/>
</dbReference>
<dbReference type="AlphaFoldDB" id="A0AAN6V0U1"/>
<dbReference type="InterPro" id="IPR001117">
    <property type="entry name" value="Cu-oxidase_2nd"/>
</dbReference>
<reference evidence="14" key="1">
    <citation type="journal article" date="2023" name="Mol. Phylogenet. Evol.">
        <title>Genome-scale phylogeny and comparative genomics of the fungal order Sordariales.</title>
        <authorList>
            <person name="Hensen N."/>
            <person name="Bonometti L."/>
            <person name="Westerberg I."/>
            <person name="Brannstrom I.O."/>
            <person name="Guillou S."/>
            <person name="Cros-Aarteil S."/>
            <person name="Calhoun S."/>
            <person name="Haridas S."/>
            <person name="Kuo A."/>
            <person name="Mondo S."/>
            <person name="Pangilinan J."/>
            <person name="Riley R."/>
            <person name="LaButti K."/>
            <person name="Andreopoulos B."/>
            <person name="Lipzen A."/>
            <person name="Chen C."/>
            <person name="Yan M."/>
            <person name="Daum C."/>
            <person name="Ng V."/>
            <person name="Clum A."/>
            <person name="Steindorff A."/>
            <person name="Ohm R.A."/>
            <person name="Martin F."/>
            <person name="Silar P."/>
            <person name="Natvig D.O."/>
            <person name="Lalanne C."/>
            <person name="Gautier V."/>
            <person name="Ament-Velasquez S.L."/>
            <person name="Kruys A."/>
            <person name="Hutchinson M.I."/>
            <person name="Powell A.J."/>
            <person name="Barry K."/>
            <person name="Miller A.N."/>
            <person name="Grigoriev I.V."/>
            <person name="Debuchy R."/>
            <person name="Gladieux P."/>
            <person name="Hiltunen Thoren M."/>
            <person name="Johannesson H."/>
        </authorList>
    </citation>
    <scope>NUCLEOTIDE SEQUENCE</scope>
    <source>
        <strain evidence="14">CBS 141.50</strain>
    </source>
</reference>
<evidence type="ECO:0000256" key="2">
    <source>
        <dbReference type="ARBA" id="ARBA00022723"/>
    </source>
</evidence>
<feature type="domain" description="Plastocyanin-like" evidence="13">
    <location>
        <begin position="30"/>
        <end position="146"/>
    </location>
</feature>
<evidence type="ECO:0000256" key="5">
    <source>
        <dbReference type="ARBA" id="ARBA00023008"/>
    </source>
</evidence>
<dbReference type="InterPro" id="IPR008972">
    <property type="entry name" value="Cupredoxin"/>
</dbReference>
<evidence type="ECO:0000313" key="14">
    <source>
        <dbReference type="EMBL" id="KAK4142757.1"/>
    </source>
</evidence>
<evidence type="ECO:0000256" key="6">
    <source>
        <dbReference type="ARBA" id="ARBA00023180"/>
    </source>
</evidence>
<gene>
    <name evidence="14" type="ORF">C8A04DRAFT_12939</name>
</gene>
<dbReference type="PANTHER" id="PTHR11709:SF361">
    <property type="entry name" value="IRON TRANSPORT MULTICOPPER OXIDASE FET3"/>
    <property type="match status" value="1"/>
</dbReference>
<evidence type="ECO:0000256" key="3">
    <source>
        <dbReference type="ARBA" id="ARBA00022729"/>
    </source>
</evidence>
<evidence type="ECO:0000313" key="15">
    <source>
        <dbReference type="Proteomes" id="UP001302676"/>
    </source>
</evidence>
<comment type="similarity">
    <text evidence="1">Belongs to the multicopper oxidase family.</text>
</comment>
<dbReference type="RefSeq" id="XP_062636128.1">
    <property type="nucleotide sequence ID" value="XM_062777523.1"/>
</dbReference>
<dbReference type="SUPFAM" id="SSF49503">
    <property type="entry name" value="Cupredoxins"/>
    <property type="match status" value="3"/>
</dbReference>
<dbReference type="InterPro" id="IPR033138">
    <property type="entry name" value="Cu_oxidase_CS"/>
</dbReference>
<evidence type="ECO:0000256" key="4">
    <source>
        <dbReference type="ARBA" id="ARBA00023002"/>
    </source>
</evidence>
<comment type="subcellular location">
    <subcellularLocation>
        <location evidence="7">Cell membrane</location>
        <topology evidence="7">Single-pass type I membrane protein</topology>
        <orientation evidence="7">Extracellular side</orientation>
    </subcellularLocation>
</comment>
<evidence type="ECO:0000256" key="7">
    <source>
        <dbReference type="ARBA" id="ARBA00037814"/>
    </source>
</evidence>
<keyword evidence="6" id="KW-0325">Glycoprotein</keyword>
<dbReference type="Pfam" id="PF07731">
    <property type="entry name" value="Cu-oxidase_2"/>
    <property type="match status" value="1"/>
</dbReference>
<keyword evidence="2" id="KW-0479">Metal-binding</keyword>
<dbReference type="InterPro" id="IPR045087">
    <property type="entry name" value="Cu-oxidase_fam"/>
</dbReference>
<dbReference type="InterPro" id="IPR011707">
    <property type="entry name" value="Cu-oxidase-like_N"/>
</dbReference>
<keyword evidence="3 10" id="KW-0732">Signal</keyword>
<dbReference type="Gene3D" id="2.60.40.420">
    <property type="entry name" value="Cupredoxins - blue copper proteins"/>
    <property type="match status" value="3"/>
</dbReference>
<dbReference type="PROSITE" id="PS00080">
    <property type="entry name" value="MULTICOPPER_OXIDASE2"/>
    <property type="match status" value="1"/>
</dbReference>
<reference evidence="14" key="2">
    <citation type="submission" date="2023-05" db="EMBL/GenBank/DDBJ databases">
        <authorList>
            <consortium name="Lawrence Berkeley National Laboratory"/>
            <person name="Steindorff A."/>
            <person name="Hensen N."/>
            <person name="Bonometti L."/>
            <person name="Westerberg I."/>
            <person name="Brannstrom I.O."/>
            <person name="Guillou S."/>
            <person name="Cros-Aarteil S."/>
            <person name="Calhoun S."/>
            <person name="Haridas S."/>
            <person name="Kuo A."/>
            <person name="Mondo S."/>
            <person name="Pangilinan J."/>
            <person name="Riley R."/>
            <person name="Labutti K."/>
            <person name="Andreopoulos B."/>
            <person name="Lipzen A."/>
            <person name="Chen C."/>
            <person name="Yanf M."/>
            <person name="Daum C."/>
            <person name="Ng V."/>
            <person name="Clum A."/>
            <person name="Ohm R."/>
            <person name="Martin F."/>
            <person name="Silar P."/>
            <person name="Natvig D."/>
            <person name="Lalanne C."/>
            <person name="Gautier V."/>
            <person name="Ament-Velasquez S.L."/>
            <person name="Kruys A."/>
            <person name="Hutchinson M.I."/>
            <person name="Powell A.J."/>
            <person name="Barry K."/>
            <person name="Miller A.N."/>
            <person name="Grigoriev I.V."/>
            <person name="Debuchy R."/>
            <person name="Gladieux P."/>
            <person name="Thoren M.H."/>
            <person name="Johannesson H."/>
        </authorList>
    </citation>
    <scope>NUCLEOTIDE SEQUENCE</scope>
    <source>
        <strain evidence="14">CBS 141.50</strain>
    </source>
</reference>
<dbReference type="InterPro" id="IPR044130">
    <property type="entry name" value="CuRO_2_Fet3-like"/>
</dbReference>
<dbReference type="Pfam" id="PF00394">
    <property type="entry name" value="Cu-oxidase"/>
    <property type="match status" value="1"/>
</dbReference>
<dbReference type="InterPro" id="IPR002355">
    <property type="entry name" value="Cu_oxidase_Cu_BS"/>
</dbReference>
<keyword evidence="9" id="KW-0472">Membrane</keyword>
<comment type="caution">
    <text evidence="14">The sequence shown here is derived from an EMBL/GenBank/DDBJ whole genome shotgun (WGS) entry which is preliminary data.</text>
</comment>
<feature type="compositionally biased region" description="Low complexity" evidence="8">
    <location>
        <begin position="602"/>
        <end position="619"/>
    </location>
</feature>
<dbReference type="FunFam" id="2.60.40.420:FF:000022">
    <property type="entry name" value="FET5p Multicopper oxidase"/>
    <property type="match status" value="1"/>
</dbReference>
<dbReference type="GO" id="GO:0004322">
    <property type="term" value="F:ferroxidase activity"/>
    <property type="evidence" value="ECO:0007669"/>
    <property type="project" value="TreeGrafter"/>
</dbReference>
<dbReference type="CDD" id="cd13877">
    <property type="entry name" value="CuRO_2_Fet3p_like"/>
    <property type="match status" value="1"/>
</dbReference>
<dbReference type="GO" id="GO:0033215">
    <property type="term" value="P:reductive iron assimilation"/>
    <property type="evidence" value="ECO:0007669"/>
    <property type="project" value="TreeGrafter"/>
</dbReference>
<keyword evidence="15" id="KW-1185">Reference proteome</keyword>
<keyword evidence="9" id="KW-0812">Transmembrane</keyword>
<dbReference type="GO" id="GO:0033573">
    <property type="term" value="C:high-affinity iron permease complex"/>
    <property type="evidence" value="ECO:0007669"/>
    <property type="project" value="TreeGrafter"/>
</dbReference>
<dbReference type="PROSITE" id="PS00079">
    <property type="entry name" value="MULTICOPPER_OXIDASE1"/>
    <property type="match status" value="2"/>
</dbReference>
<evidence type="ECO:0000256" key="9">
    <source>
        <dbReference type="SAM" id="Phobius"/>
    </source>
</evidence>
<sequence length="654" mass="71112">MRRSGLIWLACLAWHALVAGAATVTYDFEVGWLTANPDGAADRPVIGINGQWPIPTIHVNKGDRLVVNVLNSLGNQSTSLHFHGLFMRGATHMDGPVHVSQCPILPGERLTYNFTIDQPGTYWYHSHIHGQYPDGLRGPLVVHDPDSPFQDRYDEEIVMTVSDWYHDQMTGLIDFFMSKANPTGAEPVPKSALLNETQDLKVPLQPGRTYLFRMVNIGAFAGQYVWFEGHYMTIIEVDGVYTHPAEASMIYLSAAQRCSFLITAKEGASTNFPFMASMDTDLFDAIPDDLNWNVTGWLVYDDKKPLPEPAEVPGVFEPFDDIGLVPWDNQTIFTNPDQSVSLDVIMDNLGDGANYAFFNNITYVAPKVPTLYTALTAGEYATDPTVYGTYTHPFVLAQDQVVEIVLNNLDPGKHPFHLHGHDFQVVWRSDDDAGPFVDSGVSESEFVHVPMRRDTAVLRPNGNMVLRFRSNNPGVWLFHCHIEWHVQSGLMATFVEAPLELQKSLSIPRDHYAACEKGGMPTVGNAAGHGTVDGNRKVVDDGAGWLDLSGQNVPPPALPDGFTTKGIVALVFSCLSGILGVSVVAWYGFANGISAGSDSDTRGGQRTTGSGSEGTSEGALGAGLGAGKTSGEGTTVDEVGRGDVDQAGGEGRRR</sequence>
<dbReference type="GO" id="GO:0005507">
    <property type="term" value="F:copper ion binding"/>
    <property type="evidence" value="ECO:0007669"/>
    <property type="project" value="InterPro"/>
</dbReference>
<feature type="domain" description="Plastocyanin-like" evidence="12">
    <location>
        <begin position="363"/>
        <end position="498"/>
    </location>
</feature>
<evidence type="ECO:0000259" key="13">
    <source>
        <dbReference type="Pfam" id="PF07732"/>
    </source>
</evidence>
<accession>A0AAN6V0U1</accession>
<feature type="signal peptide" evidence="10">
    <location>
        <begin position="1"/>
        <end position="21"/>
    </location>
</feature>
<feature type="domain" description="Plastocyanin-like" evidence="11">
    <location>
        <begin position="155"/>
        <end position="301"/>
    </location>
</feature>
<dbReference type="Pfam" id="PF07732">
    <property type="entry name" value="Cu-oxidase_3"/>
    <property type="match status" value="1"/>
</dbReference>
<feature type="chain" id="PRO_5043011055" evidence="10">
    <location>
        <begin position="22"/>
        <end position="654"/>
    </location>
</feature>